<accession>A0A1B3WDT6</accession>
<dbReference type="EMBL" id="CP017037">
    <property type="protein sequence ID" value="AOH39127.1"/>
    <property type="molecule type" value="Genomic_DNA"/>
</dbReference>
<dbReference type="Pfam" id="PF13514">
    <property type="entry name" value="AAA_27"/>
    <property type="match status" value="1"/>
</dbReference>
<dbReference type="KEGG" id="dpn:BCB69_03590"/>
<evidence type="ECO:0000256" key="2">
    <source>
        <dbReference type="SAM" id="Phobius"/>
    </source>
</evidence>
<reference evidence="5" key="1">
    <citation type="submission" date="2016-08" db="EMBL/GenBank/DDBJ databases">
        <authorList>
            <person name="Holder M.E."/>
            <person name="Ajami N.J."/>
            <person name="Petrosino J.F."/>
        </authorList>
    </citation>
    <scope>NUCLEOTIDE SEQUENCE [LARGE SCALE GENOMIC DNA]</scope>
    <source>
        <strain evidence="5">F0677</strain>
    </source>
</reference>
<evidence type="ECO:0000313" key="5">
    <source>
        <dbReference type="Proteomes" id="UP000094757"/>
    </source>
</evidence>
<sequence length="1004" mass="116848">MKITDLQLEDYGIYKKVSIKPPQNQLVVVMGQNESGKTTLLHFIRDMLFGFSRGNWKGRKGNMAFIRSNGDTYRLFRHEKDTCFIDAANEKYTEELPELWWHGLTRSMYEHIFAVGLEDLQGTRLLTDESVKSRFFMMQGGDHLNDAKEVVQKQMGDLLIASLQGKRKINMLLLKKRELDQEISLLSTQETKFAVLQKRQSEVTEQLKTLKNDLKNKRDTYRALGKRLGAWEYYKKAKEIKRGLDLSKEVKVFPSNGKEQWNKLMGRMKVIHEQKEALQGKIDSYTPKQKEQIIPWVGLEQELEQLYVDLGQWKQTLLDGEDLSHQRDAWCKEHSHLGYTLSLWGEPLNPSEEWKSINWEDGRLLAKGVSIRQNELHFWEQREPHIEELPDIQTDKGIITDEKEWNAFENNAIRLEELIREESNLSKNLIILRKEAEKKYTIWFWMGFVLLMVATAGIGAFFAAFSGTIALYIAAGCLGVGIFFLFINAMISRLKNNKLHKALNAQSALAGERENIVDELPVEAPESEEDLQTFHNVLQEMRSTFYQTQASLQALSWKKETIRQQEETHNQWKAEGELLKKAKTEAINRWEEWLTHNKLPVVPAEKLSQLQEEWQKIYASKGKGKIIDALIEKNKKQLQVFEERAICIINVTGVNLSVHPETIAGIYEENRNRSLQWQSISEKNKQHEVFLSEMKKIEKDWNTCQKEMQTLMDFVHATTAEEFAERVTAHEHHDQLLKDWANIKQDLRFYAGSDEEYHKLWTSLQTGQYDTWMTSYEQLKVQIEEGDIQLAALQKEAGALENEIFRLAKDESITKKLQERQEIISDLQMLLCDWMKYKYTDYLIAQAQKKYEIGKRPAVLKQANEFLQAMTANKYSLVVNEEGDDVVLVDKTHNRKNDRIWSSGTGDQVYLSIRLAMALAFGKQVETLPIVLDDIFVRFDEDRQRQTLRFLMELGKEQQIFLFTCHKRTMEIAQEVGKELQTGAFIRLQSGQVVTDFNTSSNNL</sequence>
<dbReference type="SUPFAM" id="SSF52540">
    <property type="entry name" value="P-loop containing nucleoside triphosphate hydrolases"/>
    <property type="match status" value="1"/>
</dbReference>
<feature type="transmembrane region" description="Helical" evidence="2">
    <location>
        <begin position="442"/>
        <end position="463"/>
    </location>
</feature>
<feature type="coiled-coil region" evidence="1">
    <location>
        <begin position="776"/>
        <end position="810"/>
    </location>
</feature>
<feature type="domain" description="YhaN AAA" evidence="3">
    <location>
        <begin position="1"/>
        <end position="187"/>
    </location>
</feature>
<evidence type="ECO:0000256" key="1">
    <source>
        <dbReference type="SAM" id="Coils"/>
    </source>
</evidence>
<dbReference type="Proteomes" id="UP000094757">
    <property type="component" value="Chromosome"/>
</dbReference>
<dbReference type="Gene3D" id="3.40.50.300">
    <property type="entry name" value="P-loop containing nucleotide triphosphate hydrolases"/>
    <property type="match status" value="2"/>
</dbReference>
<dbReference type="PANTHER" id="PTHR41259">
    <property type="entry name" value="DOUBLE-STRAND BREAK REPAIR RAD50 ATPASE, PUTATIVE-RELATED"/>
    <property type="match status" value="1"/>
</dbReference>
<name>A0A1B3WDT6_9FIRM</name>
<evidence type="ECO:0000313" key="4">
    <source>
        <dbReference type="EMBL" id="AOH39127.1"/>
    </source>
</evidence>
<keyword evidence="2" id="KW-0812">Transmembrane</keyword>
<keyword evidence="2" id="KW-1133">Transmembrane helix</keyword>
<dbReference type="RefSeq" id="WP_069177024.1">
    <property type="nucleotide sequence ID" value="NZ_CP017037.1"/>
</dbReference>
<protein>
    <recommendedName>
        <fullName evidence="3">YhaN AAA domain-containing protein</fullName>
    </recommendedName>
</protein>
<keyword evidence="2" id="KW-0472">Membrane</keyword>
<gene>
    <name evidence="4" type="ORF">BCB69_03590</name>
</gene>
<proteinExistence type="predicted"/>
<dbReference type="STRING" id="39950.BCB69_03590"/>
<keyword evidence="1" id="KW-0175">Coiled coil</keyword>
<feature type="coiled-coil region" evidence="1">
    <location>
        <begin position="193"/>
        <end position="227"/>
    </location>
</feature>
<organism evidence="4 5">
    <name type="scientific">Dialister pneumosintes</name>
    <dbReference type="NCBI Taxonomy" id="39950"/>
    <lineage>
        <taxon>Bacteria</taxon>
        <taxon>Bacillati</taxon>
        <taxon>Bacillota</taxon>
        <taxon>Negativicutes</taxon>
        <taxon>Veillonellales</taxon>
        <taxon>Veillonellaceae</taxon>
        <taxon>Dialister</taxon>
    </lineage>
</organism>
<feature type="transmembrane region" description="Helical" evidence="2">
    <location>
        <begin position="469"/>
        <end position="491"/>
    </location>
</feature>
<dbReference type="InterPro" id="IPR038734">
    <property type="entry name" value="YhaN_AAA"/>
</dbReference>
<dbReference type="InterPro" id="IPR027417">
    <property type="entry name" value="P-loop_NTPase"/>
</dbReference>
<dbReference type="AlphaFoldDB" id="A0A1B3WDT6"/>
<evidence type="ECO:0000259" key="3">
    <source>
        <dbReference type="Pfam" id="PF13514"/>
    </source>
</evidence>
<dbReference type="PANTHER" id="PTHR41259:SF1">
    <property type="entry name" value="DOUBLE-STRAND BREAK REPAIR RAD50 ATPASE, PUTATIVE-RELATED"/>
    <property type="match status" value="1"/>
</dbReference>